<keyword evidence="4" id="KW-1185">Reference proteome</keyword>
<dbReference type="PANTHER" id="PTHR34062">
    <property type="entry name" value="OXIDOREDUCTASE 21 KDA SUBUNIT, PUTATIVE (AFU_ORTHOLOGUE AFUA_4G04750)-RELATED"/>
    <property type="match status" value="1"/>
</dbReference>
<dbReference type="AlphaFoldDB" id="A0AAF0E1N0"/>
<evidence type="ECO:0000259" key="1">
    <source>
        <dbReference type="Pfam" id="PF10785"/>
    </source>
</evidence>
<evidence type="ECO:0008006" key="5">
    <source>
        <dbReference type="Google" id="ProtNLM"/>
    </source>
</evidence>
<proteinExistence type="predicted"/>
<dbReference type="Proteomes" id="UP001214603">
    <property type="component" value="Chromosome 6"/>
</dbReference>
<name>A0AAF0E1N0_9BASI</name>
<dbReference type="Pfam" id="PF12853">
    <property type="entry name" value="NADH_u_ox_C"/>
    <property type="match status" value="1"/>
</dbReference>
<dbReference type="Pfam" id="PF10785">
    <property type="entry name" value="NADH-u_ox-rdase"/>
    <property type="match status" value="1"/>
</dbReference>
<sequence length="164" mass="18371">MPIKEFETPYPLIDTDPHFRRVVNNFRPSDYTAWAGTTAAFPSLLYLMEQAAPTRPRRGLGTSLRLAGVMGAIGGFLYAYQRSSFRLWGWSENEREQERAKSDAEAGKVPGMGESSLSPEMQGVAFRNSVFSQLNLGKCLALTPAVVPWFNLVNHKYHEPTKSE</sequence>
<dbReference type="InterPro" id="IPR053229">
    <property type="entry name" value="NADH-Q_oxidrdct_subunit"/>
</dbReference>
<accession>A0AAF0E1N0</accession>
<reference evidence="3" key="1">
    <citation type="submission" date="2023-03" db="EMBL/GenBank/DDBJ databases">
        <title>Mating type loci evolution in Malassezia.</title>
        <authorList>
            <person name="Coelho M.A."/>
        </authorList>
    </citation>
    <scope>NUCLEOTIDE SEQUENCE</scope>
    <source>
        <strain evidence="3">CBS 7876</strain>
    </source>
</reference>
<dbReference type="PANTHER" id="PTHR34062:SF1">
    <property type="entry name" value="NADH-UBIQUINONE OXIDOREDUCTASE 21KDA SUBUNIT N-TERMINAL DOMAIN-CONTAINING PROTEIN"/>
    <property type="match status" value="1"/>
</dbReference>
<organism evidence="3 4">
    <name type="scientific">Malassezia obtusa</name>
    <dbReference type="NCBI Taxonomy" id="76774"/>
    <lineage>
        <taxon>Eukaryota</taxon>
        <taxon>Fungi</taxon>
        <taxon>Dikarya</taxon>
        <taxon>Basidiomycota</taxon>
        <taxon>Ustilaginomycotina</taxon>
        <taxon>Malasseziomycetes</taxon>
        <taxon>Malasseziales</taxon>
        <taxon>Malasseziaceae</taxon>
        <taxon>Malassezia</taxon>
    </lineage>
</organism>
<evidence type="ECO:0000259" key="2">
    <source>
        <dbReference type="Pfam" id="PF12853"/>
    </source>
</evidence>
<dbReference type="InterPro" id="IPR019721">
    <property type="entry name" value="NADH-UbQ_OxRdtase_su21_N"/>
</dbReference>
<protein>
    <recommendedName>
        <fullName evidence="5">NADH-ubiquinone oxidoreductase 21 kDa subunit</fullName>
    </recommendedName>
</protein>
<dbReference type="InterPro" id="IPR024549">
    <property type="entry name" value="NADH-UbQ_OxRdtase_su21_C_fun"/>
</dbReference>
<feature type="domain" description="NADH-ubiquinone oxidoreductase 21kDa subunit C-terminal fungi" evidence="2">
    <location>
        <begin position="106"/>
        <end position="159"/>
    </location>
</feature>
<dbReference type="EMBL" id="CP119939">
    <property type="protein sequence ID" value="WFD04014.1"/>
    <property type="molecule type" value="Genomic_DNA"/>
</dbReference>
<gene>
    <name evidence="3" type="ORF">MOBT1_002711</name>
</gene>
<evidence type="ECO:0000313" key="3">
    <source>
        <dbReference type="EMBL" id="WFD04014.1"/>
    </source>
</evidence>
<evidence type="ECO:0000313" key="4">
    <source>
        <dbReference type="Proteomes" id="UP001214603"/>
    </source>
</evidence>
<feature type="domain" description="NADH-ubiquinone oxidoreductase 21kDa subunit N-terminal" evidence="1">
    <location>
        <begin position="8"/>
        <end position="92"/>
    </location>
</feature>